<dbReference type="AlphaFoldDB" id="A0A2P8CWM8"/>
<name>A0A2P8CWM8_9ACTN</name>
<comment type="caution">
    <text evidence="2">The sequence shown here is derived from an EMBL/GenBank/DDBJ whole genome shotgun (WGS) entry which is preliminary data.</text>
</comment>
<protein>
    <recommendedName>
        <fullName evidence="1">DUF6879 domain-containing protein</fullName>
    </recommendedName>
</protein>
<dbReference type="EMBL" id="PYGA01000026">
    <property type="protein sequence ID" value="PSK89365.1"/>
    <property type="molecule type" value="Genomic_DNA"/>
</dbReference>
<dbReference type="InterPro" id="IPR049244">
    <property type="entry name" value="DUF6879"/>
</dbReference>
<evidence type="ECO:0000313" key="3">
    <source>
        <dbReference type="Proteomes" id="UP000240542"/>
    </source>
</evidence>
<evidence type="ECO:0000259" key="1">
    <source>
        <dbReference type="Pfam" id="PF21806"/>
    </source>
</evidence>
<accession>A0A2P8CWM8</accession>
<dbReference type="Pfam" id="PF21806">
    <property type="entry name" value="DUF6879"/>
    <property type="match status" value="1"/>
</dbReference>
<evidence type="ECO:0000313" key="2">
    <source>
        <dbReference type="EMBL" id="PSK89365.1"/>
    </source>
</evidence>
<sequence length="209" mass="24394">MRDPHAPDLPVEQGEALERMVYKREFRERDAAIRDRDSWKFERRQDFTEKDNPSWDAFVRGDWETSLRLIEDDREAVLRANEQDALHRSFFHRARIVEKPLTPYVQWSLHSFRMQAECGQRIRIVGADALAASDRDSVLPEVVVLGGRTLYRVLYDEVGAPYGAVRYTDPEIIGNWEDYIRGLYEVGEDVRTFFDREVAHLPPPTVAAE</sequence>
<organism evidence="2 3">
    <name type="scientific">Murinocardiopsis flavida</name>
    <dbReference type="NCBI Taxonomy" id="645275"/>
    <lineage>
        <taxon>Bacteria</taxon>
        <taxon>Bacillati</taxon>
        <taxon>Actinomycetota</taxon>
        <taxon>Actinomycetes</taxon>
        <taxon>Streptosporangiales</taxon>
        <taxon>Nocardiopsidaceae</taxon>
        <taxon>Murinocardiopsis</taxon>
    </lineage>
</organism>
<keyword evidence="3" id="KW-1185">Reference proteome</keyword>
<proteinExistence type="predicted"/>
<feature type="domain" description="DUF6879" evidence="1">
    <location>
        <begin position="35"/>
        <end position="194"/>
    </location>
</feature>
<reference evidence="2 3" key="1">
    <citation type="submission" date="2018-03" db="EMBL/GenBank/DDBJ databases">
        <title>Genomic Encyclopedia of Archaeal and Bacterial Type Strains, Phase II (KMG-II): from individual species to whole genera.</title>
        <authorList>
            <person name="Goeker M."/>
        </authorList>
    </citation>
    <scope>NUCLEOTIDE SEQUENCE [LARGE SCALE GENOMIC DNA]</scope>
    <source>
        <strain evidence="2 3">DSM 45312</strain>
    </source>
</reference>
<dbReference type="OrthoDB" id="3436275at2"/>
<gene>
    <name evidence="2" type="ORF">CLV63_1261</name>
</gene>
<dbReference type="RefSeq" id="WP_106586153.1">
    <property type="nucleotide sequence ID" value="NZ_PYGA01000026.1"/>
</dbReference>
<dbReference type="Proteomes" id="UP000240542">
    <property type="component" value="Unassembled WGS sequence"/>
</dbReference>